<proteinExistence type="predicted"/>
<dbReference type="EMBL" id="VSSQ01000316">
    <property type="protein sequence ID" value="MPL90930.1"/>
    <property type="molecule type" value="Genomic_DNA"/>
</dbReference>
<sequence>MEGEVRYIVFAIDGMVGQHEGCVVKSLAKAREEAFDYLEDKIGTKMIIASFLDTPNREHIDMYKVEVIDNKTNKKIKSQLDLFK</sequence>
<protein>
    <submittedName>
        <fullName evidence="1">Uncharacterized protein</fullName>
    </submittedName>
</protein>
<organism evidence="1">
    <name type="scientific">bioreactor metagenome</name>
    <dbReference type="NCBI Taxonomy" id="1076179"/>
    <lineage>
        <taxon>unclassified sequences</taxon>
        <taxon>metagenomes</taxon>
        <taxon>ecological metagenomes</taxon>
    </lineage>
</organism>
<comment type="caution">
    <text evidence="1">The sequence shown here is derived from an EMBL/GenBank/DDBJ whole genome shotgun (WGS) entry which is preliminary data.</text>
</comment>
<name>A0A644VI41_9ZZZZ</name>
<accession>A0A644VI41</accession>
<gene>
    <name evidence="1" type="ORF">SDC9_36988</name>
</gene>
<evidence type="ECO:0000313" key="1">
    <source>
        <dbReference type="EMBL" id="MPL90930.1"/>
    </source>
</evidence>
<dbReference type="AlphaFoldDB" id="A0A644VI41"/>
<reference evidence="1" key="1">
    <citation type="submission" date="2019-08" db="EMBL/GenBank/DDBJ databases">
        <authorList>
            <person name="Kucharzyk K."/>
            <person name="Murdoch R.W."/>
            <person name="Higgins S."/>
            <person name="Loffler F."/>
        </authorList>
    </citation>
    <scope>NUCLEOTIDE SEQUENCE</scope>
</reference>